<keyword evidence="6 9" id="KW-0812">Transmembrane</keyword>
<dbReference type="PANTHER" id="PTHR34308">
    <property type="entry name" value="COBALAMIN BIOSYNTHESIS PROTEIN CBIB"/>
    <property type="match status" value="1"/>
</dbReference>
<feature type="transmembrane region" description="Helical" evidence="9">
    <location>
        <begin position="203"/>
        <end position="224"/>
    </location>
</feature>
<dbReference type="RefSeq" id="WP_172834403.1">
    <property type="nucleotide sequence ID" value="NZ_LT828648.1"/>
</dbReference>
<dbReference type="GO" id="GO:0009236">
    <property type="term" value="P:cobalamin biosynthetic process"/>
    <property type="evidence" value="ECO:0007669"/>
    <property type="project" value="UniProtKB-UniRule"/>
</dbReference>
<comment type="caution">
    <text evidence="9">Lacks conserved residue(s) required for the propagation of feature annotation.</text>
</comment>
<organism evidence="10 11">
    <name type="scientific">Nitrospira japonica</name>
    <dbReference type="NCBI Taxonomy" id="1325564"/>
    <lineage>
        <taxon>Bacteria</taxon>
        <taxon>Pseudomonadati</taxon>
        <taxon>Nitrospirota</taxon>
        <taxon>Nitrospiria</taxon>
        <taxon>Nitrospirales</taxon>
        <taxon>Nitrospiraceae</taxon>
        <taxon>Nitrospira</taxon>
    </lineage>
</organism>
<feature type="transmembrane region" description="Helical" evidence="9">
    <location>
        <begin position="159"/>
        <end position="183"/>
    </location>
</feature>
<evidence type="ECO:0000256" key="2">
    <source>
        <dbReference type="ARBA" id="ARBA00004953"/>
    </source>
</evidence>
<evidence type="ECO:0000256" key="8">
    <source>
        <dbReference type="ARBA" id="ARBA00023136"/>
    </source>
</evidence>
<dbReference type="GO" id="GO:0005886">
    <property type="term" value="C:plasma membrane"/>
    <property type="evidence" value="ECO:0007669"/>
    <property type="project" value="UniProtKB-SubCell"/>
</dbReference>
<comment type="similarity">
    <text evidence="3 9">Belongs to the CobD/CbiB family.</text>
</comment>
<comment type="subcellular location">
    <subcellularLocation>
        <location evidence="1 9">Cell membrane</location>
        <topology evidence="1 9">Multi-pass membrane protein</topology>
    </subcellularLocation>
</comment>
<dbReference type="STRING" id="1325564.NSJP_3532"/>
<evidence type="ECO:0000256" key="1">
    <source>
        <dbReference type="ARBA" id="ARBA00004651"/>
    </source>
</evidence>
<feature type="transmembrane region" description="Helical" evidence="9">
    <location>
        <begin position="297"/>
        <end position="315"/>
    </location>
</feature>
<comment type="pathway">
    <text evidence="2 9">Cofactor biosynthesis; adenosylcobalamin biosynthesis.</text>
</comment>
<proteinExistence type="inferred from homology"/>
<dbReference type="Proteomes" id="UP000192042">
    <property type="component" value="Chromosome I"/>
</dbReference>
<dbReference type="GO" id="GO:0048472">
    <property type="term" value="F:threonine-phosphate decarboxylase activity"/>
    <property type="evidence" value="ECO:0007669"/>
    <property type="project" value="InterPro"/>
</dbReference>
<keyword evidence="8 9" id="KW-0472">Membrane</keyword>
<dbReference type="HAMAP" id="MF_00024">
    <property type="entry name" value="CobD_CbiB"/>
    <property type="match status" value="1"/>
</dbReference>
<dbReference type="NCBIfam" id="TIGR00380">
    <property type="entry name" value="cobal_cbiB"/>
    <property type="match status" value="1"/>
</dbReference>
<feature type="transmembrane region" description="Helical" evidence="9">
    <location>
        <begin position="51"/>
        <end position="78"/>
    </location>
</feature>
<keyword evidence="11" id="KW-1185">Reference proteome</keyword>
<dbReference type="PANTHER" id="PTHR34308:SF1">
    <property type="entry name" value="COBALAMIN BIOSYNTHESIS PROTEIN CBIB"/>
    <property type="match status" value="1"/>
</dbReference>
<dbReference type="KEGG" id="nja:NSJP_3532"/>
<evidence type="ECO:0000256" key="6">
    <source>
        <dbReference type="ARBA" id="ARBA00022692"/>
    </source>
</evidence>
<dbReference type="AlphaFoldDB" id="A0A1W1I9Z3"/>
<evidence type="ECO:0000256" key="9">
    <source>
        <dbReference type="HAMAP-Rule" id="MF_00024"/>
    </source>
</evidence>
<evidence type="ECO:0000256" key="4">
    <source>
        <dbReference type="ARBA" id="ARBA00022475"/>
    </source>
</evidence>
<comment type="function">
    <text evidence="9">Converts cobyric acid to cobinamide by the addition of aminopropanol on the F carboxylic group.</text>
</comment>
<evidence type="ECO:0000256" key="5">
    <source>
        <dbReference type="ARBA" id="ARBA00022573"/>
    </source>
</evidence>
<protein>
    <recommendedName>
        <fullName evidence="9">Cobalamin biosynthesis protein CobD</fullName>
    </recommendedName>
</protein>
<dbReference type="Pfam" id="PF03186">
    <property type="entry name" value="CobD_Cbib"/>
    <property type="match status" value="1"/>
</dbReference>
<keyword evidence="4 9" id="KW-1003">Cell membrane</keyword>
<keyword evidence="7 9" id="KW-1133">Transmembrane helix</keyword>
<dbReference type="InterPro" id="IPR004485">
    <property type="entry name" value="Cobalamin_biosynth_CobD/CbiB"/>
</dbReference>
<dbReference type="GO" id="GO:0015420">
    <property type="term" value="F:ABC-type vitamin B12 transporter activity"/>
    <property type="evidence" value="ECO:0007669"/>
    <property type="project" value="UniProtKB-UniRule"/>
</dbReference>
<evidence type="ECO:0000256" key="7">
    <source>
        <dbReference type="ARBA" id="ARBA00022989"/>
    </source>
</evidence>
<evidence type="ECO:0000256" key="3">
    <source>
        <dbReference type="ARBA" id="ARBA00006263"/>
    </source>
</evidence>
<sequence>MPSDLLLAGLLDALVGDPPWLPHPVRGMGRLIGAFETTIRPWCKARGSLSLAGVLLACALPSLTFGLAWTMITAATVVHEWLGRSLEIWMAFTTLAWRDLTDHVIRVSNPLKIRSWQEARAALSRIVGRDTDHLSEPEIVRATVETVAESASDGIIAPLFYLILGGAPLALAYKAVSTLDSLIGHRDERYREFGWASARLDDLVNWLPARITAALIILATAVVFRRPGPVRRSVGVLWRDGHKHPSPNSGRPEAAMAGALGIQLGGTNYYDGIPQTRPFLGTAIEPLAVRHITQAKYVMTVAYLFGFAAACGFLWL</sequence>
<dbReference type="EMBL" id="LT828648">
    <property type="protein sequence ID" value="SLM49699.1"/>
    <property type="molecule type" value="Genomic_DNA"/>
</dbReference>
<name>A0A1W1I9Z3_9BACT</name>
<gene>
    <name evidence="9 10" type="primary">cobD</name>
    <name evidence="10" type="ORF">NSJP_3532</name>
</gene>
<reference evidence="10 11" key="1">
    <citation type="submission" date="2017-03" db="EMBL/GenBank/DDBJ databases">
        <authorList>
            <person name="Afonso C.L."/>
            <person name="Miller P.J."/>
            <person name="Scott M.A."/>
            <person name="Spackman E."/>
            <person name="Goraichik I."/>
            <person name="Dimitrov K.M."/>
            <person name="Suarez D.L."/>
            <person name="Swayne D.E."/>
        </authorList>
    </citation>
    <scope>NUCLEOTIDE SEQUENCE [LARGE SCALE GENOMIC DNA]</scope>
    <source>
        <strain evidence="10">Genome sequencing of Nitrospira japonica strain NJ11</strain>
    </source>
</reference>
<dbReference type="UniPathway" id="UPA00148"/>
<evidence type="ECO:0000313" key="11">
    <source>
        <dbReference type="Proteomes" id="UP000192042"/>
    </source>
</evidence>
<evidence type="ECO:0000313" key="10">
    <source>
        <dbReference type="EMBL" id="SLM49699.1"/>
    </source>
</evidence>
<keyword evidence="5 9" id="KW-0169">Cobalamin biosynthesis</keyword>
<accession>A0A1W1I9Z3</accession>